<gene>
    <name evidence="1" type="primary">AVEN_22008_1</name>
    <name evidence="1" type="ORF">TNIN_234451</name>
</gene>
<dbReference type="InterPro" id="IPR008042">
    <property type="entry name" value="Retrotrans_Pao"/>
</dbReference>
<protein>
    <submittedName>
        <fullName evidence="1">Integrase catalytic domain-containing protein</fullName>
    </submittedName>
</protein>
<dbReference type="PANTHER" id="PTHR47331">
    <property type="entry name" value="PHD-TYPE DOMAIN-CONTAINING PROTEIN"/>
    <property type="match status" value="1"/>
</dbReference>
<dbReference type="AlphaFoldDB" id="A0A8X6ME92"/>
<dbReference type="EMBL" id="BMAV01025789">
    <property type="protein sequence ID" value="GFS44750.1"/>
    <property type="molecule type" value="Genomic_DNA"/>
</dbReference>
<evidence type="ECO:0000313" key="2">
    <source>
        <dbReference type="Proteomes" id="UP000886998"/>
    </source>
</evidence>
<dbReference type="Pfam" id="PF05380">
    <property type="entry name" value="Peptidase_A17"/>
    <property type="match status" value="1"/>
</dbReference>
<sequence length="107" mass="12472">MAKVFMQKLWLLGLCQELPHPKKEKSEFENFIRNLQNIEHLNIPCCIIQKNNTLVEIHGFSDSSEQAYGACVYVRYKDCFGNFSVHLLCSKSRVSPVNVLHFHAWLF</sequence>
<organism evidence="1 2">
    <name type="scientific">Trichonephila inaurata madagascariensis</name>
    <dbReference type="NCBI Taxonomy" id="2747483"/>
    <lineage>
        <taxon>Eukaryota</taxon>
        <taxon>Metazoa</taxon>
        <taxon>Ecdysozoa</taxon>
        <taxon>Arthropoda</taxon>
        <taxon>Chelicerata</taxon>
        <taxon>Arachnida</taxon>
        <taxon>Araneae</taxon>
        <taxon>Araneomorphae</taxon>
        <taxon>Entelegynae</taxon>
        <taxon>Araneoidea</taxon>
        <taxon>Nephilidae</taxon>
        <taxon>Trichonephila</taxon>
        <taxon>Trichonephila inaurata</taxon>
    </lineage>
</organism>
<reference evidence="1" key="1">
    <citation type="submission" date="2020-08" db="EMBL/GenBank/DDBJ databases">
        <title>Multicomponent nature underlies the extraordinary mechanical properties of spider dragline silk.</title>
        <authorList>
            <person name="Kono N."/>
            <person name="Nakamura H."/>
            <person name="Mori M."/>
            <person name="Yoshida Y."/>
            <person name="Ohtoshi R."/>
            <person name="Malay A.D."/>
            <person name="Moran D.A.P."/>
            <person name="Tomita M."/>
            <person name="Numata K."/>
            <person name="Arakawa K."/>
        </authorList>
    </citation>
    <scope>NUCLEOTIDE SEQUENCE</scope>
</reference>
<name>A0A8X6ME92_9ARAC</name>
<evidence type="ECO:0000313" key="1">
    <source>
        <dbReference type="EMBL" id="GFS44750.1"/>
    </source>
</evidence>
<keyword evidence="2" id="KW-1185">Reference proteome</keyword>
<comment type="caution">
    <text evidence="1">The sequence shown here is derived from an EMBL/GenBank/DDBJ whole genome shotgun (WGS) entry which is preliminary data.</text>
</comment>
<accession>A0A8X6ME92</accession>
<proteinExistence type="predicted"/>
<dbReference type="Proteomes" id="UP000886998">
    <property type="component" value="Unassembled WGS sequence"/>
</dbReference>
<dbReference type="OrthoDB" id="8023757at2759"/>